<protein>
    <submittedName>
        <fullName evidence="4">Pilus assembly protein</fullName>
    </submittedName>
</protein>
<evidence type="ECO:0000256" key="1">
    <source>
        <dbReference type="SAM" id="MobiDB-lite"/>
    </source>
</evidence>
<evidence type="ECO:0000313" key="4">
    <source>
        <dbReference type="EMBL" id="QNN54156.1"/>
    </source>
</evidence>
<keyword evidence="2" id="KW-0472">Membrane</keyword>
<feature type="transmembrane region" description="Helical" evidence="2">
    <location>
        <begin position="30"/>
        <end position="51"/>
    </location>
</feature>
<proteinExistence type="predicted"/>
<evidence type="ECO:0000256" key="2">
    <source>
        <dbReference type="SAM" id="Phobius"/>
    </source>
</evidence>
<dbReference type="Proteomes" id="UP000515947">
    <property type="component" value="Chromosome"/>
</dbReference>
<gene>
    <name evidence="4" type="ORF">H9L09_07270</name>
</gene>
<accession>A0A7G9REY1</accession>
<dbReference type="AlphaFoldDB" id="A0A7G9REY1"/>
<dbReference type="Pfam" id="PF07811">
    <property type="entry name" value="TadE"/>
    <property type="match status" value="1"/>
</dbReference>
<feature type="domain" description="TadE-like" evidence="3">
    <location>
        <begin position="21"/>
        <end position="63"/>
    </location>
</feature>
<dbReference type="KEGG" id="nmes:H9L09_07270"/>
<dbReference type="EMBL" id="CP060713">
    <property type="protein sequence ID" value="QNN54156.1"/>
    <property type="molecule type" value="Genomic_DNA"/>
</dbReference>
<sequence length="120" mass="12594">MSRPEPHAPLPRSPRRGDQRGTSTLEVAGIAPVFLLVTLVLLYCGFAFYGITATQTAARQAARAASLGEDPSAAAADAMPDWLPHTVSTFHGGTGVRVTTNLPDLLPGTDLLVSRDAVMP</sequence>
<reference evidence="4 5" key="1">
    <citation type="submission" date="2020-08" db="EMBL/GenBank/DDBJ databases">
        <title>Genome sequence of Nocardioides mesophilus KACC 16243T.</title>
        <authorList>
            <person name="Hyun D.-W."/>
            <person name="Bae J.-W."/>
        </authorList>
    </citation>
    <scope>NUCLEOTIDE SEQUENCE [LARGE SCALE GENOMIC DNA]</scope>
    <source>
        <strain evidence="4 5">KACC 16243</strain>
    </source>
</reference>
<name>A0A7G9REY1_9ACTN</name>
<keyword evidence="2" id="KW-0812">Transmembrane</keyword>
<feature type="region of interest" description="Disordered" evidence="1">
    <location>
        <begin position="1"/>
        <end position="21"/>
    </location>
</feature>
<dbReference type="RefSeq" id="WP_187579996.1">
    <property type="nucleotide sequence ID" value="NZ_CP060713.1"/>
</dbReference>
<organism evidence="4 5">
    <name type="scientific">Nocardioides mesophilus</name>
    <dbReference type="NCBI Taxonomy" id="433659"/>
    <lineage>
        <taxon>Bacteria</taxon>
        <taxon>Bacillati</taxon>
        <taxon>Actinomycetota</taxon>
        <taxon>Actinomycetes</taxon>
        <taxon>Propionibacteriales</taxon>
        <taxon>Nocardioidaceae</taxon>
        <taxon>Nocardioides</taxon>
    </lineage>
</organism>
<evidence type="ECO:0000313" key="5">
    <source>
        <dbReference type="Proteomes" id="UP000515947"/>
    </source>
</evidence>
<dbReference type="InterPro" id="IPR012495">
    <property type="entry name" value="TadE-like_dom"/>
</dbReference>
<evidence type="ECO:0000259" key="3">
    <source>
        <dbReference type="Pfam" id="PF07811"/>
    </source>
</evidence>
<keyword evidence="5" id="KW-1185">Reference proteome</keyword>
<keyword evidence="2" id="KW-1133">Transmembrane helix</keyword>